<keyword evidence="3" id="KW-1185">Reference proteome</keyword>
<dbReference type="InterPro" id="IPR012677">
    <property type="entry name" value="Nucleotide-bd_a/b_plait_sf"/>
</dbReference>
<feature type="domain" description="RRM" evidence="1">
    <location>
        <begin position="11"/>
        <end position="67"/>
    </location>
</feature>
<evidence type="ECO:0000313" key="3">
    <source>
        <dbReference type="Proteomes" id="UP001417504"/>
    </source>
</evidence>
<dbReference type="Proteomes" id="UP001417504">
    <property type="component" value="Unassembled WGS sequence"/>
</dbReference>
<dbReference type="InterPro" id="IPR000504">
    <property type="entry name" value="RRM_dom"/>
</dbReference>
<proteinExistence type="predicted"/>
<dbReference type="Gene3D" id="3.30.70.330">
    <property type="match status" value="1"/>
</dbReference>
<dbReference type="Pfam" id="PF00076">
    <property type="entry name" value="RRM_1"/>
    <property type="match status" value="1"/>
</dbReference>
<dbReference type="GO" id="GO:0003723">
    <property type="term" value="F:RNA binding"/>
    <property type="evidence" value="ECO:0007669"/>
    <property type="project" value="InterPro"/>
</dbReference>
<comment type="caution">
    <text evidence="2">The sequence shown here is derived from an EMBL/GenBank/DDBJ whole genome shotgun (WGS) entry which is preliminary data.</text>
</comment>
<dbReference type="AlphaFoldDB" id="A0AAP0E9V5"/>
<evidence type="ECO:0000313" key="2">
    <source>
        <dbReference type="EMBL" id="KAK9085209.1"/>
    </source>
</evidence>
<reference evidence="2 3" key="1">
    <citation type="submission" date="2024-01" db="EMBL/GenBank/DDBJ databases">
        <title>Genome assemblies of Stephania.</title>
        <authorList>
            <person name="Yang L."/>
        </authorList>
    </citation>
    <scope>NUCLEOTIDE SEQUENCE [LARGE SCALE GENOMIC DNA]</scope>
    <source>
        <strain evidence="2">QJT</strain>
        <tissue evidence="2">Leaf</tissue>
    </source>
</reference>
<dbReference type="InterPro" id="IPR035979">
    <property type="entry name" value="RBD_domain_sf"/>
</dbReference>
<accession>A0AAP0E9V5</accession>
<evidence type="ECO:0000259" key="1">
    <source>
        <dbReference type="Pfam" id="PF00076"/>
    </source>
</evidence>
<sequence>MLETFLQTYVNQKLKIYSNKYGHIVDIELKISPRPPVYCFMELEDVRDVEDAIRCRDGYTFDSCCLRCCNRRRGWI</sequence>
<gene>
    <name evidence="2" type="ORF">Sjap_025620</name>
</gene>
<dbReference type="SUPFAM" id="SSF54928">
    <property type="entry name" value="RNA-binding domain, RBD"/>
    <property type="match status" value="1"/>
</dbReference>
<name>A0AAP0E9V5_9MAGN</name>
<organism evidence="2 3">
    <name type="scientific">Stephania japonica</name>
    <dbReference type="NCBI Taxonomy" id="461633"/>
    <lineage>
        <taxon>Eukaryota</taxon>
        <taxon>Viridiplantae</taxon>
        <taxon>Streptophyta</taxon>
        <taxon>Embryophyta</taxon>
        <taxon>Tracheophyta</taxon>
        <taxon>Spermatophyta</taxon>
        <taxon>Magnoliopsida</taxon>
        <taxon>Ranunculales</taxon>
        <taxon>Menispermaceae</taxon>
        <taxon>Menispermoideae</taxon>
        <taxon>Cissampelideae</taxon>
        <taxon>Stephania</taxon>
    </lineage>
</organism>
<protein>
    <recommendedName>
        <fullName evidence="1">RRM domain-containing protein</fullName>
    </recommendedName>
</protein>
<dbReference type="EMBL" id="JBBNAE010000011">
    <property type="protein sequence ID" value="KAK9085209.1"/>
    <property type="molecule type" value="Genomic_DNA"/>
</dbReference>